<evidence type="ECO:0000256" key="10">
    <source>
        <dbReference type="ARBA" id="ARBA00023077"/>
    </source>
</evidence>
<dbReference type="InterPro" id="IPR010105">
    <property type="entry name" value="TonB_sidphr_rcpt"/>
</dbReference>
<comment type="caution">
    <text evidence="18">The sequence shown here is derived from an EMBL/GenBank/DDBJ whole genome shotgun (WGS) entry which is preliminary data.</text>
</comment>
<keyword evidence="12 18" id="KW-0675">Receptor</keyword>
<dbReference type="InterPro" id="IPR039426">
    <property type="entry name" value="TonB-dep_rcpt-like"/>
</dbReference>
<evidence type="ECO:0000256" key="11">
    <source>
        <dbReference type="ARBA" id="ARBA00023136"/>
    </source>
</evidence>
<feature type="chain" id="PRO_5031227192" evidence="16">
    <location>
        <begin position="38"/>
        <end position="818"/>
    </location>
</feature>
<evidence type="ECO:0000256" key="1">
    <source>
        <dbReference type="ARBA" id="ARBA00004571"/>
    </source>
</evidence>
<dbReference type="GO" id="GO:0015344">
    <property type="term" value="F:siderophore uptake transmembrane transporter activity"/>
    <property type="evidence" value="ECO:0007669"/>
    <property type="project" value="TreeGrafter"/>
</dbReference>
<dbReference type="InterPro" id="IPR012910">
    <property type="entry name" value="Plug_dom"/>
</dbReference>
<dbReference type="InterPro" id="IPR000531">
    <property type="entry name" value="Beta-barrel_TonB"/>
</dbReference>
<keyword evidence="10 15" id="KW-0798">TonB box</keyword>
<feature type="signal peptide" evidence="16">
    <location>
        <begin position="1"/>
        <end position="37"/>
    </location>
</feature>
<evidence type="ECO:0000256" key="2">
    <source>
        <dbReference type="ARBA" id="ARBA00009810"/>
    </source>
</evidence>
<gene>
    <name evidence="18" type="ORF">FHS03_000133</name>
</gene>
<evidence type="ECO:0000256" key="12">
    <source>
        <dbReference type="ARBA" id="ARBA00023170"/>
    </source>
</evidence>
<keyword evidence="19" id="KW-1185">Reference proteome</keyword>
<keyword evidence="8" id="KW-0408">Iron</keyword>
<reference evidence="18 19" key="1">
    <citation type="submission" date="2020-08" db="EMBL/GenBank/DDBJ databases">
        <title>Genomic Encyclopedia of Type Strains, Phase III (KMG-III): the genomes of soil and plant-associated and newly described type strains.</title>
        <authorList>
            <person name="Whitman W."/>
        </authorList>
    </citation>
    <scope>NUCLEOTIDE SEQUENCE [LARGE SCALE GENOMIC DNA]</scope>
    <source>
        <strain evidence="18 19">CECT 8897</strain>
    </source>
</reference>
<evidence type="ECO:0000256" key="14">
    <source>
        <dbReference type="PROSITE-ProRule" id="PRU01360"/>
    </source>
</evidence>
<dbReference type="GO" id="GO:0038023">
    <property type="term" value="F:signaling receptor activity"/>
    <property type="evidence" value="ECO:0007669"/>
    <property type="project" value="InterPro"/>
</dbReference>
<keyword evidence="13 14" id="KW-0998">Cell outer membrane</keyword>
<dbReference type="PROSITE" id="PS52016">
    <property type="entry name" value="TONB_DEPENDENT_REC_3"/>
    <property type="match status" value="1"/>
</dbReference>
<evidence type="ECO:0000313" key="18">
    <source>
        <dbReference type="EMBL" id="MBB3117114.1"/>
    </source>
</evidence>
<keyword evidence="11 14" id="KW-0472">Membrane</keyword>
<evidence type="ECO:0000256" key="3">
    <source>
        <dbReference type="ARBA" id="ARBA00022448"/>
    </source>
</evidence>
<keyword evidence="4 14" id="KW-1134">Transmembrane beta strand</keyword>
<keyword evidence="5" id="KW-0410">Iron transport</keyword>
<keyword evidence="6 14" id="KW-0812">Transmembrane</keyword>
<dbReference type="FunFam" id="2.170.130.10:FF:000010">
    <property type="entry name" value="Ferripyoverdine receptor"/>
    <property type="match status" value="1"/>
</dbReference>
<dbReference type="CDD" id="cd01347">
    <property type="entry name" value="ligand_gated_channel"/>
    <property type="match status" value="1"/>
</dbReference>
<evidence type="ECO:0000256" key="8">
    <source>
        <dbReference type="ARBA" id="ARBA00023004"/>
    </source>
</evidence>
<keyword evidence="7 16" id="KW-0732">Signal</keyword>
<dbReference type="Pfam" id="PF00593">
    <property type="entry name" value="TonB_dep_Rec_b-barrel"/>
    <property type="match status" value="1"/>
</dbReference>
<dbReference type="AlphaFoldDB" id="A0A7W5B5U5"/>
<dbReference type="Gene3D" id="2.170.130.10">
    <property type="entry name" value="TonB-dependent receptor, plug domain"/>
    <property type="match status" value="1"/>
</dbReference>
<evidence type="ECO:0000256" key="9">
    <source>
        <dbReference type="ARBA" id="ARBA00023065"/>
    </source>
</evidence>
<dbReference type="Proteomes" id="UP000541535">
    <property type="component" value="Unassembled WGS sequence"/>
</dbReference>
<dbReference type="Pfam" id="PF07715">
    <property type="entry name" value="Plug"/>
    <property type="match status" value="1"/>
</dbReference>
<dbReference type="InterPro" id="IPR011662">
    <property type="entry name" value="Secretin/TonB_short_N"/>
</dbReference>
<dbReference type="SUPFAM" id="SSF56935">
    <property type="entry name" value="Porins"/>
    <property type="match status" value="1"/>
</dbReference>
<evidence type="ECO:0000256" key="5">
    <source>
        <dbReference type="ARBA" id="ARBA00022496"/>
    </source>
</evidence>
<dbReference type="InterPro" id="IPR036942">
    <property type="entry name" value="Beta-barrel_TonB_sf"/>
</dbReference>
<dbReference type="EMBL" id="JACHXD010000001">
    <property type="protein sequence ID" value="MBB3117114.1"/>
    <property type="molecule type" value="Genomic_DNA"/>
</dbReference>
<keyword evidence="9" id="KW-0406">Ion transport</keyword>
<name>A0A7W5B5U5_9BURK</name>
<dbReference type="PANTHER" id="PTHR32552:SF74">
    <property type="entry name" value="HYDROXAMATE SIDEROPHORE RECEPTOR FHUE"/>
    <property type="match status" value="1"/>
</dbReference>
<dbReference type="Pfam" id="PF07660">
    <property type="entry name" value="STN"/>
    <property type="match status" value="1"/>
</dbReference>
<dbReference type="InterPro" id="IPR037066">
    <property type="entry name" value="Plug_dom_sf"/>
</dbReference>
<keyword evidence="3 14" id="KW-0813">Transport</keyword>
<dbReference type="GO" id="GO:0015891">
    <property type="term" value="P:siderophore transport"/>
    <property type="evidence" value="ECO:0007669"/>
    <property type="project" value="InterPro"/>
</dbReference>
<dbReference type="Gene3D" id="2.40.170.20">
    <property type="entry name" value="TonB-dependent receptor, beta-barrel domain"/>
    <property type="match status" value="1"/>
</dbReference>
<evidence type="ECO:0000313" key="19">
    <source>
        <dbReference type="Proteomes" id="UP000541535"/>
    </source>
</evidence>
<dbReference type="SMART" id="SM00965">
    <property type="entry name" value="STN"/>
    <property type="match status" value="1"/>
</dbReference>
<comment type="similarity">
    <text evidence="2 14 15">Belongs to the TonB-dependent receptor family.</text>
</comment>
<comment type="subcellular location">
    <subcellularLocation>
        <location evidence="1 14">Cell outer membrane</location>
        <topology evidence="1 14">Multi-pass membrane protein</topology>
    </subcellularLocation>
</comment>
<evidence type="ECO:0000256" key="15">
    <source>
        <dbReference type="RuleBase" id="RU003357"/>
    </source>
</evidence>
<dbReference type="GO" id="GO:0009279">
    <property type="term" value="C:cell outer membrane"/>
    <property type="evidence" value="ECO:0007669"/>
    <property type="project" value="UniProtKB-SubCell"/>
</dbReference>
<dbReference type="PANTHER" id="PTHR32552">
    <property type="entry name" value="FERRICHROME IRON RECEPTOR-RELATED"/>
    <property type="match status" value="1"/>
</dbReference>
<accession>A0A7W5B5U5</accession>
<evidence type="ECO:0000256" key="4">
    <source>
        <dbReference type="ARBA" id="ARBA00022452"/>
    </source>
</evidence>
<dbReference type="Gene3D" id="3.55.50.30">
    <property type="match status" value="1"/>
</dbReference>
<evidence type="ECO:0000256" key="6">
    <source>
        <dbReference type="ARBA" id="ARBA00022692"/>
    </source>
</evidence>
<dbReference type="RefSeq" id="WP_183439113.1">
    <property type="nucleotide sequence ID" value="NZ_JACHXD010000001.1"/>
</dbReference>
<dbReference type="NCBIfam" id="TIGR01783">
    <property type="entry name" value="TonB-siderophor"/>
    <property type="match status" value="1"/>
</dbReference>
<protein>
    <submittedName>
        <fullName evidence="18">Iron complex outermembrane receptor protein/outer membrane receptor for ferric coprogen and ferric-rhodotorulic acid</fullName>
    </submittedName>
</protein>
<evidence type="ECO:0000256" key="13">
    <source>
        <dbReference type="ARBA" id="ARBA00023237"/>
    </source>
</evidence>
<proteinExistence type="inferred from homology"/>
<organism evidence="18 19">
    <name type="scientific">Pseudoduganella violacea</name>
    <dbReference type="NCBI Taxonomy" id="1715466"/>
    <lineage>
        <taxon>Bacteria</taxon>
        <taxon>Pseudomonadati</taxon>
        <taxon>Pseudomonadota</taxon>
        <taxon>Betaproteobacteria</taxon>
        <taxon>Burkholderiales</taxon>
        <taxon>Oxalobacteraceae</taxon>
        <taxon>Telluria group</taxon>
        <taxon>Pseudoduganella</taxon>
    </lineage>
</organism>
<evidence type="ECO:0000256" key="7">
    <source>
        <dbReference type="ARBA" id="ARBA00022729"/>
    </source>
</evidence>
<sequence length="818" mass="88508">MRHRFHRSPSTPSSLAAALLCCAVPAGLLTAAPAALAQQTSAVAQTRQMYRLPAGSLDQTLNRFAAAAGIEWTANSSLTAGKTSAGLNGSYTVAEGLAELLKGHGLDAVRAPNGSYALQAVAGSTAQTAQTLPSVTVTAQLEKSATTENSGAYTSSVMTMGRGEQAMKEIPQSVSVLTRQRMDDQGITDLRQAVNNVTGVVGAQGVGPGLVVFSRGFQIDQWQYDGVPMPRNTYALGNWASEGMAFYDRMEVLRGASGLLQGTGSPGGAVNLVRKRGQAERTITLTGKAGSWDHLGAQLDAGGPLNAEGTLRGRVLLDEDRSHSYIDSVWSRAHTQYAALDYDLSSATTIGLGVSHASSRSRPQMIGLPRHADGGDIGLPRSTYTGAWWNRSQNEQSNLFFDLEHRLNERWTYKFAGIAMRESNASVHQRMAGAVDAKGNGVDYANFAVDFSSRKRGFDTYLRGQIDALALQHELIVGANYSQFNSDDAYTRTWEEGGNILNIRHDRPWQDFNSIAKLDRARTSTYDTEQKGVYSALRTKFSPALTAVVGGRLSWFKETYAAPGSSETKSESGKFTGYAGLVHALNKDWSAYASYADIFEPQAERNVAGHTLDAVTGRNYELGVKGELLQGRLNTSFAVFRYDHSGRAVQDTDAGFACDGWYCSRASGKVRSQGGEAEVSGEVARGLQLFAGYAYTTTKYLSDPENEGQIFSTWAPKHMLRVWADYKLTGALRNVSVGGGVNTQSNTLGFGRTFNVPGFSTWGARLAYQVTPEVSLALNVNNVFDKRYYIPAYSTTASNNHYGEPRSAMLTLKYTPRR</sequence>
<feature type="domain" description="Secretin/TonB short N-terminal" evidence="17">
    <location>
        <begin position="70"/>
        <end position="121"/>
    </location>
</feature>
<evidence type="ECO:0000256" key="16">
    <source>
        <dbReference type="SAM" id="SignalP"/>
    </source>
</evidence>
<evidence type="ECO:0000259" key="17">
    <source>
        <dbReference type="SMART" id="SM00965"/>
    </source>
</evidence>